<keyword evidence="7 12" id="KW-0132">Cell division</keyword>
<dbReference type="Pfam" id="PF02687">
    <property type="entry name" value="FtsX"/>
    <property type="match status" value="1"/>
</dbReference>
<comment type="function">
    <text evidence="12">Part of the ABC transporter FtsEX involved in cellular division.</text>
</comment>
<comment type="caution">
    <text evidence="17">The sequence shown here is derived from an EMBL/GenBank/DDBJ whole genome shotgun (WGS) entry which is preliminary data.</text>
</comment>
<dbReference type="InterPro" id="IPR003838">
    <property type="entry name" value="ABC3_permease_C"/>
</dbReference>
<evidence type="ECO:0000313" key="17">
    <source>
        <dbReference type="EMBL" id="TDR14275.1"/>
    </source>
</evidence>
<feature type="transmembrane region" description="Helical" evidence="14">
    <location>
        <begin position="57"/>
        <end position="80"/>
    </location>
</feature>
<feature type="compositionally biased region" description="Polar residues" evidence="13">
    <location>
        <begin position="14"/>
        <end position="24"/>
    </location>
</feature>
<dbReference type="Proteomes" id="UP000295729">
    <property type="component" value="Unassembled WGS sequence"/>
</dbReference>
<dbReference type="RefSeq" id="WP_133561795.1">
    <property type="nucleotide sequence ID" value="NZ_SNZA01000002.1"/>
</dbReference>
<feature type="domain" description="FtsX extracellular" evidence="16">
    <location>
        <begin position="96"/>
        <end position="189"/>
    </location>
</feature>
<protein>
    <recommendedName>
        <fullName evidence="4 12">Cell division protein FtsX</fullName>
    </recommendedName>
</protein>
<comment type="subcellular location">
    <subcellularLocation>
        <location evidence="1">Cell inner membrane</location>
        <topology evidence="1">Multi-pass membrane protein</topology>
    </subcellularLocation>
</comment>
<keyword evidence="6 12" id="KW-0997">Cell inner membrane</keyword>
<evidence type="ECO:0000259" key="16">
    <source>
        <dbReference type="Pfam" id="PF18075"/>
    </source>
</evidence>
<name>A0A4R6X5J1_9GAMM</name>
<keyword evidence="10 12" id="KW-0472">Membrane</keyword>
<dbReference type="InterPro" id="IPR047590">
    <property type="entry name" value="FtsX_proteobact-type"/>
</dbReference>
<feature type="transmembrane region" description="Helical" evidence="14">
    <location>
        <begin position="259"/>
        <end position="285"/>
    </location>
</feature>
<gene>
    <name evidence="17" type="ORF">C8D85_1808</name>
</gene>
<feature type="transmembrane region" description="Helical" evidence="14">
    <location>
        <begin position="211"/>
        <end position="231"/>
    </location>
</feature>
<dbReference type="EMBL" id="SNZA01000002">
    <property type="protein sequence ID" value="TDR14275.1"/>
    <property type="molecule type" value="Genomic_DNA"/>
</dbReference>
<evidence type="ECO:0000256" key="11">
    <source>
        <dbReference type="ARBA" id="ARBA00023306"/>
    </source>
</evidence>
<dbReference type="InterPro" id="IPR040690">
    <property type="entry name" value="FtsX_ECD"/>
</dbReference>
<dbReference type="NCBIfam" id="TIGR00439">
    <property type="entry name" value="FtsX_Gneg"/>
    <property type="match status" value="1"/>
</dbReference>
<evidence type="ECO:0000256" key="2">
    <source>
        <dbReference type="ARBA" id="ARBA00007379"/>
    </source>
</evidence>
<dbReference type="GO" id="GO:0005886">
    <property type="term" value="C:plasma membrane"/>
    <property type="evidence" value="ECO:0007669"/>
    <property type="project" value="UniProtKB-SubCell"/>
</dbReference>
<dbReference type="PANTHER" id="PTHR47755:SF1">
    <property type="entry name" value="CELL DIVISION PROTEIN FTSX"/>
    <property type="match status" value="1"/>
</dbReference>
<keyword evidence="5 12" id="KW-1003">Cell membrane</keyword>
<reference evidence="17 18" key="1">
    <citation type="submission" date="2019-03" db="EMBL/GenBank/DDBJ databases">
        <title>Genomic Encyclopedia of Type Strains, Phase IV (KMG-IV): sequencing the most valuable type-strain genomes for metagenomic binning, comparative biology and taxonomic classification.</title>
        <authorList>
            <person name="Goeker M."/>
        </authorList>
    </citation>
    <scope>NUCLEOTIDE SEQUENCE [LARGE SCALE GENOMIC DNA]</scope>
    <source>
        <strain evidence="17 18">DSM 5604</strain>
    </source>
</reference>
<evidence type="ECO:0000256" key="4">
    <source>
        <dbReference type="ARBA" id="ARBA00021907"/>
    </source>
</evidence>
<accession>A0A4R6X5J1</accession>
<organism evidence="17 18">
    <name type="scientific">Marinomonas communis</name>
    <dbReference type="NCBI Taxonomy" id="28254"/>
    <lineage>
        <taxon>Bacteria</taxon>
        <taxon>Pseudomonadati</taxon>
        <taxon>Pseudomonadota</taxon>
        <taxon>Gammaproteobacteria</taxon>
        <taxon>Oceanospirillales</taxon>
        <taxon>Oceanospirillaceae</taxon>
        <taxon>Marinomonas</taxon>
    </lineage>
</organism>
<dbReference type="Pfam" id="PF18075">
    <property type="entry name" value="FtsX_ECD"/>
    <property type="match status" value="1"/>
</dbReference>
<evidence type="ECO:0000256" key="3">
    <source>
        <dbReference type="ARBA" id="ARBA00011160"/>
    </source>
</evidence>
<dbReference type="InterPro" id="IPR004513">
    <property type="entry name" value="FtsX"/>
</dbReference>
<evidence type="ECO:0000256" key="1">
    <source>
        <dbReference type="ARBA" id="ARBA00004429"/>
    </source>
</evidence>
<keyword evidence="11 12" id="KW-0131">Cell cycle</keyword>
<sequence>MAKPPQQRPAQRGATRQSLSNNRQSAWRAPSFDFKLYLRQHQAFLIESFTRLIAHPLASLMTVMVLAISLSLPGGLFVLLKNVQSVTDQWEQQSVISLYLFSNLEDTEALALSHQLSSRADVESVEYISKEEGLRYFEQSSGYEQIMSTLPENPLPIVLKVIPKAIVDLNTLPELQSLRDHLQSLPQVEYAQLDAEWLQRLATMINFGQRFVYAISALLVIAVLLIVGNTIRMAVESRRDEVLVMKLVGATNSYIRRPFLYMGFWFGVLGGVFACLCIMILAWWVSAPAERLIELYHAGFELQSFNAVEIIMCLTISAFIGVIGSWIAVSRHIRDIELQ</sequence>
<evidence type="ECO:0000256" key="9">
    <source>
        <dbReference type="ARBA" id="ARBA00022989"/>
    </source>
</evidence>
<evidence type="ECO:0000256" key="10">
    <source>
        <dbReference type="ARBA" id="ARBA00023136"/>
    </source>
</evidence>
<keyword evidence="9 14" id="KW-1133">Transmembrane helix</keyword>
<dbReference type="GO" id="GO:0051301">
    <property type="term" value="P:cell division"/>
    <property type="evidence" value="ECO:0007669"/>
    <property type="project" value="UniProtKB-KW"/>
</dbReference>
<evidence type="ECO:0000259" key="15">
    <source>
        <dbReference type="Pfam" id="PF02687"/>
    </source>
</evidence>
<dbReference type="AlphaFoldDB" id="A0A4R6X5J1"/>
<evidence type="ECO:0000256" key="12">
    <source>
        <dbReference type="PIRNR" id="PIRNR003097"/>
    </source>
</evidence>
<evidence type="ECO:0000313" key="18">
    <source>
        <dbReference type="Proteomes" id="UP000295729"/>
    </source>
</evidence>
<dbReference type="GO" id="GO:0032153">
    <property type="term" value="C:cell division site"/>
    <property type="evidence" value="ECO:0007669"/>
    <property type="project" value="TreeGrafter"/>
</dbReference>
<feature type="transmembrane region" description="Helical" evidence="14">
    <location>
        <begin position="305"/>
        <end position="329"/>
    </location>
</feature>
<evidence type="ECO:0000256" key="6">
    <source>
        <dbReference type="ARBA" id="ARBA00022519"/>
    </source>
</evidence>
<evidence type="ECO:0000256" key="14">
    <source>
        <dbReference type="SAM" id="Phobius"/>
    </source>
</evidence>
<comment type="similarity">
    <text evidence="2 12">Belongs to the ABC-4 integral membrane protein family. FtsX subfamily.</text>
</comment>
<evidence type="ECO:0000256" key="7">
    <source>
        <dbReference type="ARBA" id="ARBA00022618"/>
    </source>
</evidence>
<comment type="subunit">
    <text evidence="3">Forms a membrane-associated complex with FtsE.</text>
</comment>
<dbReference type="OrthoDB" id="9813411at2"/>
<evidence type="ECO:0000256" key="5">
    <source>
        <dbReference type="ARBA" id="ARBA00022475"/>
    </source>
</evidence>
<feature type="region of interest" description="Disordered" evidence="13">
    <location>
        <begin position="1"/>
        <end position="24"/>
    </location>
</feature>
<keyword evidence="8 14" id="KW-0812">Transmembrane</keyword>
<proteinExistence type="inferred from homology"/>
<dbReference type="Gene3D" id="3.30.70.3040">
    <property type="match status" value="1"/>
</dbReference>
<keyword evidence="18" id="KW-1185">Reference proteome</keyword>
<evidence type="ECO:0000256" key="8">
    <source>
        <dbReference type="ARBA" id="ARBA00022692"/>
    </source>
</evidence>
<dbReference type="PIRSF" id="PIRSF003097">
    <property type="entry name" value="FtsX"/>
    <property type="match status" value="1"/>
</dbReference>
<dbReference type="PANTHER" id="PTHR47755">
    <property type="entry name" value="CELL DIVISION PROTEIN FTSX"/>
    <property type="match status" value="1"/>
</dbReference>
<feature type="domain" description="ABC3 transporter permease C-terminal" evidence="15">
    <location>
        <begin position="214"/>
        <end position="332"/>
    </location>
</feature>
<evidence type="ECO:0000256" key="13">
    <source>
        <dbReference type="SAM" id="MobiDB-lite"/>
    </source>
</evidence>